<name>A0A1S1NC52_9GAMM</name>
<reference evidence="1 2" key="1">
    <citation type="submission" date="2016-10" db="EMBL/GenBank/DDBJ databases">
        <title>Pseudoalteromonas amylolytica sp. nov., isolated from the surface seawater.</title>
        <authorList>
            <person name="Wu Y.-H."/>
            <person name="Cheng H."/>
            <person name="Jin X.-B."/>
            <person name="Wang C.-S."/>
            <person name="Xu X.-W."/>
        </authorList>
    </citation>
    <scope>NUCLEOTIDE SEQUENCE [LARGE SCALE GENOMIC DNA]</scope>
    <source>
        <strain evidence="1 2">JCM 12483</strain>
    </source>
</reference>
<organism evidence="1 2">
    <name type="scientific">Pseudoalteromonas byunsanensis</name>
    <dbReference type="NCBI Taxonomy" id="327939"/>
    <lineage>
        <taxon>Bacteria</taxon>
        <taxon>Pseudomonadati</taxon>
        <taxon>Pseudomonadota</taxon>
        <taxon>Gammaproteobacteria</taxon>
        <taxon>Alteromonadales</taxon>
        <taxon>Pseudoalteromonadaceae</taxon>
        <taxon>Pseudoalteromonas</taxon>
    </lineage>
</organism>
<keyword evidence="2" id="KW-1185">Reference proteome</keyword>
<gene>
    <name evidence="1" type="ORF">BIW53_03345</name>
</gene>
<proteinExistence type="predicted"/>
<protein>
    <submittedName>
        <fullName evidence="1">Uncharacterized protein</fullName>
    </submittedName>
</protein>
<evidence type="ECO:0000313" key="2">
    <source>
        <dbReference type="Proteomes" id="UP000180253"/>
    </source>
</evidence>
<accession>A0A1S1NC52</accession>
<dbReference type="EMBL" id="MNAN01000024">
    <property type="protein sequence ID" value="OHU97009.1"/>
    <property type="molecule type" value="Genomic_DNA"/>
</dbReference>
<sequence>MGVKLESLTEQRLAWFPTKNAEYPLQAELKGVTYTVRINDFPEEPMYSIICENEVIGDLDDWPSNWDK</sequence>
<comment type="caution">
    <text evidence="1">The sequence shown here is derived from an EMBL/GenBank/DDBJ whole genome shotgun (WGS) entry which is preliminary data.</text>
</comment>
<evidence type="ECO:0000313" key="1">
    <source>
        <dbReference type="EMBL" id="OHU97009.1"/>
    </source>
</evidence>
<dbReference type="AlphaFoldDB" id="A0A1S1NC52"/>
<dbReference type="Proteomes" id="UP000180253">
    <property type="component" value="Unassembled WGS sequence"/>
</dbReference>